<organism evidence="13 14">
    <name type="scientific">Sphingosinicella soli</name>
    <dbReference type="NCBI Taxonomy" id="333708"/>
    <lineage>
        <taxon>Bacteria</taxon>
        <taxon>Pseudomonadati</taxon>
        <taxon>Pseudomonadota</taxon>
        <taxon>Alphaproteobacteria</taxon>
        <taxon>Sphingomonadales</taxon>
        <taxon>Sphingosinicellaceae</taxon>
        <taxon>Sphingosinicella</taxon>
    </lineage>
</organism>
<dbReference type="PRINTS" id="PR00864">
    <property type="entry name" value="PREPILNPTASE"/>
</dbReference>
<feature type="domain" description="Prepilin peptidase A24 N-terminal" evidence="12">
    <location>
        <begin position="35"/>
        <end position="114"/>
    </location>
</feature>
<keyword evidence="6 10" id="KW-1133">Transmembrane helix</keyword>
<feature type="transmembrane region" description="Helical" evidence="10">
    <location>
        <begin position="93"/>
        <end position="117"/>
    </location>
</feature>
<evidence type="ECO:0000256" key="10">
    <source>
        <dbReference type="SAM" id="Phobius"/>
    </source>
</evidence>
<evidence type="ECO:0000256" key="7">
    <source>
        <dbReference type="ARBA" id="ARBA00023136"/>
    </source>
</evidence>
<dbReference type="RefSeq" id="WP_184067500.1">
    <property type="nucleotide sequence ID" value="NZ_JACHNZ010000014.1"/>
</dbReference>
<name>A0A7W7B0S7_9SPHN</name>
<evidence type="ECO:0000256" key="8">
    <source>
        <dbReference type="RuleBase" id="RU003793"/>
    </source>
</evidence>
<comment type="caution">
    <text evidence="13">The sequence shown here is derived from an EMBL/GenBank/DDBJ whole genome shotgun (WGS) entry which is preliminary data.</text>
</comment>
<feature type="domain" description="Prepilin type IV endopeptidase peptidase" evidence="11">
    <location>
        <begin position="127"/>
        <end position="233"/>
    </location>
</feature>
<gene>
    <name evidence="13" type="ORF">GGQ98_001546</name>
</gene>
<feature type="transmembrane region" description="Helical" evidence="10">
    <location>
        <begin position="248"/>
        <end position="267"/>
    </location>
</feature>
<accession>A0A7W7B0S7</accession>
<feature type="transmembrane region" description="Helical" evidence="10">
    <location>
        <begin position="149"/>
        <end position="166"/>
    </location>
</feature>
<evidence type="ECO:0000256" key="6">
    <source>
        <dbReference type="ARBA" id="ARBA00022989"/>
    </source>
</evidence>
<dbReference type="GO" id="GO:0008168">
    <property type="term" value="F:methyltransferase activity"/>
    <property type="evidence" value="ECO:0007669"/>
    <property type="project" value="UniProtKB-KW"/>
</dbReference>
<feature type="transmembrane region" description="Helical" evidence="10">
    <location>
        <begin position="123"/>
        <end position="140"/>
    </location>
</feature>
<dbReference type="Gene3D" id="1.20.120.1220">
    <property type="match status" value="1"/>
</dbReference>
<protein>
    <recommendedName>
        <fullName evidence="9">Prepilin leader peptidase/N-methyltransferase</fullName>
        <ecNumber evidence="9">2.1.1.-</ecNumber>
        <ecNumber evidence="9">3.4.23.43</ecNumber>
    </recommendedName>
</protein>
<keyword evidence="9" id="KW-0645">Protease</keyword>
<keyword evidence="9 13" id="KW-0808">Transferase</keyword>
<keyword evidence="9 13" id="KW-0489">Methyltransferase</keyword>
<reference evidence="13 14" key="1">
    <citation type="submission" date="2020-08" db="EMBL/GenBank/DDBJ databases">
        <title>Genomic Encyclopedia of Type Strains, Phase IV (KMG-IV): sequencing the most valuable type-strain genomes for metagenomic binning, comparative biology and taxonomic classification.</title>
        <authorList>
            <person name="Goeker M."/>
        </authorList>
    </citation>
    <scope>NUCLEOTIDE SEQUENCE [LARGE SCALE GENOMIC DNA]</scope>
    <source>
        <strain evidence="13 14">DSM 17328</strain>
    </source>
</reference>
<dbReference type="GO" id="GO:0005886">
    <property type="term" value="C:plasma membrane"/>
    <property type="evidence" value="ECO:0007669"/>
    <property type="project" value="UniProtKB-SubCell"/>
</dbReference>
<evidence type="ECO:0000313" key="14">
    <source>
        <dbReference type="Proteomes" id="UP000566324"/>
    </source>
</evidence>
<dbReference type="EC" id="3.4.23.43" evidence="9"/>
<dbReference type="Pfam" id="PF06750">
    <property type="entry name" value="A24_N_bact"/>
    <property type="match status" value="1"/>
</dbReference>
<dbReference type="PANTHER" id="PTHR30487:SF0">
    <property type="entry name" value="PREPILIN LEADER PEPTIDASE_N-METHYLTRANSFERASE-RELATED"/>
    <property type="match status" value="1"/>
</dbReference>
<keyword evidence="9 13" id="KW-0378">Hydrolase</keyword>
<keyword evidence="5 9" id="KW-0812">Transmembrane</keyword>
<sequence>MTDLRHGRSRKGQGGAVLPGSGIAGGLILACGFLAGTIAGSFMALVAARLPLRRTIVGGRSQCDTCGRILGPLELVPIASFLALRGRCRGCSAAIPASTWVMELLAGIVGLLAVLLARTPADLVWAVFGWLLLLLAALDLRHYWLPQRLTALLAFTGIVALFITRGDVAASLAGGAAGFLGLEAVRIGYRLLRGREGIGGGDPLLLGGIGVWMGWQALPFVLIVGSLAGFGLIVIWKLRGADVGPATRLPLGACLAIAAIAVWAAAARAPIVPLALL</sequence>
<dbReference type="PANTHER" id="PTHR30487">
    <property type="entry name" value="TYPE 4 PREPILIN-LIKE PROTEINS LEADER PEPTIDE-PROCESSING ENZYME"/>
    <property type="match status" value="1"/>
</dbReference>
<comment type="catalytic activity">
    <reaction evidence="9">
        <text>Typically cleaves a -Gly-|-Phe- bond to release an N-terminal, basic peptide of 5-8 residues from type IV prepilin, and then N-methylates the new N-terminal amino group, the methyl donor being S-adenosyl-L-methionine.</text>
        <dbReference type="EC" id="3.4.23.43"/>
    </reaction>
</comment>
<evidence type="ECO:0000256" key="1">
    <source>
        <dbReference type="ARBA" id="ARBA00004429"/>
    </source>
</evidence>
<dbReference type="GO" id="GO:0004190">
    <property type="term" value="F:aspartic-type endopeptidase activity"/>
    <property type="evidence" value="ECO:0007669"/>
    <property type="project" value="UniProtKB-EC"/>
</dbReference>
<dbReference type="InterPro" id="IPR014032">
    <property type="entry name" value="Peptidase_A24A_bac"/>
</dbReference>
<evidence type="ECO:0000259" key="12">
    <source>
        <dbReference type="Pfam" id="PF06750"/>
    </source>
</evidence>
<comment type="function">
    <text evidence="9">Plays an essential role in type IV pili and type II pseudopili formation by proteolytically removing the leader sequence from substrate proteins and subsequently monomethylating the alpha-amino group of the newly exposed N-terminal phenylalanine.</text>
</comment>
<dbReference type="InterPro" id="IPR050882">
    <property type="entry name" value="Prepilin_peptidase/N-MTase"/>
</dbReference>
<evidence type="ECO:0000256" key="5">
    <source>
        <dbReference type="ARBA" id="ARBA00022692"/>
    </source>
</evidence>
<dbReference type="EMBL" id="JACHNZ010000014">
    <property type="protein sequence ID" value="MBB4631930.1"/>
    <property type="molecule type" value="Genomic_DNA"/>
</dbReference>
<evidence type="ECO:0000313" key="13">
    <source>
        <dbReference type="EMBL" id="MBB4631930.1"/>
    </source>
</evidence>
<feature type="transmembrane region" description="Helical" evidence="10">
    <location>
        <begin position="20"/>
        <end position="46"/>
    </location>
</feature>
<keyword evidence="4" id="KW-0997">Cell inner membrane</keyword>
<dbReference type="EC" id="2.1.1.-" evidence="9"/>
<feature type="transmembrane region" description="Helical" evidence="10">
    <location>
        <begin position="204"/>
        <end position="236"/>
    </location>
</feature>
<dbReference type="AlphaFoldDB" id="A0A7W7B0S7"/>
<keyword evidence="7 10" id="KW-0472">Membrane</keyword>
<dbReference type="PROSITE" id="PS51257">
    <property type="entry name" value="PROKAR_LIPOPROTEIN"/>
    <property type="match status" value="1"/>
</dbReference>
<dbReference type="Pfam" id="PF01478">
    <property type="entry name" value="Peptidase_A24"/>
    <property type="match status" value="1"/>
</dbReference>
<evidence type="ECO:0000256" key="9">
    <source>
        <dbReference type="RuleBase" id="RU003794"/>
    </source>
</evidence>
<proteinExistence type="inferred from homology"/>
<dbReference type="InterPro" id="IPR000045">
    <property type="entry name" value="Prepilin_IV_endopep_pep"/>
</dbReference>
<evidence type="ECO:0000259" key="11">
    <source>
        <dbReference type="Pfam" id="PF01478"/>
    </source>
</evidence>
<keyword evidence="3" id="KW-1003">Cell membrane</keyword>
<dbReference type="GO" id="GO:0006465">
    <property type="term" value="P:signal peptide processing"/>
    <property type="evidence" value="ECO:0007669"/>
    <property type="project" value="TreeGrafter"/>
</dbReference>
<evidence type="ECO:0000256" key="4">
    <source>
        <dbReference type="ARBA" id="ARBA00022519"/>
    </source>
</evidence>
<comment type="similarity">
    <text evidence="2 8">Belongs to the peptidase A24 family.</text>
</comment>
<evidence type="ECO:0000256" key="2">
    <source>
        <dbReference type="ARBA" id="ARBA00005801"/>
    </source>
</evidence>
<dbReference type="Proteomes" id="UP000566324">
    <property type="component" value="Unassembled WGS sequence"/>
</dbReference>
<keyword evidence="9" id="KW-0511">Multifunctional enzyme</keyword>
<dbReference type="GO" id="GO:0032259">
    <property type="term" value="P:methylation"/>
    <property type="evidence" value="ECO:0007669"/>
    <property type="project" value="UniProtKB-KW"/>
</dbReference>
<keyword evidence="14" id="KW-1185">Reference proteome</keyword>
<dbReference type="InterPro" id="IPR010627">
    <property type="entry name" value="Prepilin_pept_A24_N"/>
</dbReference>
<evidence type="ECO:0000256" key="3">
    <source>
        <dbReference type="ARBA" id="ARBA00022475"/>
    </source>
</evidence>
<comment type="subcellular location">
    <subcellularLocation>
        <location evidence="1">Cell inner membrane</location>
        <topology evidence="1">Multi-pass membrane protein</topology>
    </subcellularLocation>
    <subcellularLocation>
        <location evidence="9">Cell membrane</location>
        <topology evidence="9">Multi-pass membrane protein</topology>
    </subcellularLocation>
</comment>